<dbReference type="Pfam" id="PF13472">
    <property type="entry name" value="Lipase_GDSL_2"/>
    <property type="match status" value="1"/>
</dbReference>
<reference evidence="4 5" key="1">
    <citation type="submission" date="2020-11" db="EMBL/GenBank/DDBJ databases">
        <title>genome sequence of strain KACC 18849.</title>
        <authorList>
            <person name="Gao J."/>
            <person name="Zhang X."/>
        </authorList>
    </citation>
    <scope>NUCLEOTIDE SEQUENCE [LARGE SCALE GENOMIC DNA]</scope>
    <source>
        <strain evidence="4 5">KACC 18849</strain>
    </source>
</reference>
<gene>
    <name evidence="4" type="ORF">I4Q42_13875</name>
</gene>
<dbReference type="PANTHER" id="PTHR37834:SF2">
    <property type="entry name" value="ESTERASE, SGNH HYDROLASE-TYPE"/>
    <property type="match status" value="1"/>
</dbReference>
<dbReference type="PANTHER" id="PTHR37834">
    <property type="entry name" value="GDSL-LIKE LIPASE/ACYLHYDROLASE DOMAIN PROTEIN (AFU_ORTHOLOGUE AFUA_2G00620)"/>
    <property type="match status" value="1"/>
</dbReference>
<protein>
    <recommendedName>
        <fullName evidence="6">Endoglucanase E</fullName>
    </recommendedName>
</protein>
<dbReference type="SUPFAM" id="SSF52266">
    <property type="entry name" value="SGNH hydrolase"/>
    <property type="match status" value="1"/>
</dbReference>
<evidence type="ECO:0000313" key="5">
    <source>
        <dbReference type="Proteomes" id="UP000639859"/>
    </source>
</evidence>
<dbReference type="InterPro" id="IPR036514">
    <property type="entry name" value="SGNH_hydro_sf"/>
</dbReference>
<dbReference type="InterPro" id="IPR040794">
    <property type="entry name" value="CE2_N"/>
</dbReference>
<evidence type="ECO:0000259" key="3">
    <source>
        <dbReference type="Pfam" id="PF17996"/>
    </source>
</evidence>
<dbReference type="Gene3D" id="2.60.120.260">
    <property type="entry name" value="Galactose-binding domain-like"/>
    <property type="match status" value="1"/>
</dbReference>
<keyword evidence="1" id="KW-0732">Signal</keyword>
<dbReference type="Pfam" id="PF17996">
    <property type="entry name" value="CE2_N"/>
    <property type="match status" value="1"/>
</dbReference>
<organism evidence="4 5">
    <name type="scientific">Caulobacter hibisci</name>
    <dbReference type="NCBI Taxonomy" id="2035993"/>
    <lineage>
        <taxon>Bacteria</taxon>
        <taxon>Pseudomonadati</taxon>
        <taxon>Pseudomonadota</taxon>
        <taxon>Alphaproteobacteria</taxon>
        <taxon>Caulobacterales</taxon>
        <taxon>Caulobacteraceae</taxon>
        <taxon>Caulobacter</taxon>
    </lineage>
</organism>
<feature type="domain" description="SGNH hydrolase-type esterase" evidence="2">
    <location>
        <begin position="155"/>
        <end position="337"/>
    </location>
</feature>
<feature type="domain" description="Carbohydrate esterase 2 N-terminal" evidence="3">
    <location>
        <begin position="47"/>
        <end position="145"/>
    </location>
</feature>
<dbReference type="InterPro" id="IPR052762">
    <property type="entry name" value="PCW_deacetylase/CE"/>
</dbReference>
<dbReference type="CDD" id="cd01831">
    <property type="entry name" value="Endoglucanase_E_like"/>
    <property type="match status" value="1"/>
</dbReference>
<dbReference type="InterPro" id="IPR013830">
    <property type="entry name" value="SGNH_hydro"/>
</dbReference>
<proteinExistence type="predicted"/>
<comment type="caution">
    <text evidence="4">The sequence shown here is derived from an EMBL/GenBank/DDBJ whole genome shotgun (WGS) entry which is preliminary data.</text>
</comment>
<sequence>MGLRGLLTALALGALCATGAASSAAAQLRLTVNPQTTALTPLPALTGGRVVASADGWTYQWPGVHFEAAFEGGSVLVKLGPGDQILHLSVDGAPARRLVKPAPGLYRLDGFGPGRHLVRAAVVGEMQSAPARFGGFFLEGGKPLPLTAPRRQIEFIGDSHSVGYGDASDKRVCTPDEVWSTTDNSIAFGPLTAARFGADHQVNAISGRGIVRNYDGMAGDTLPQAWPKALLGAAPAYANADWAPQVVVINLGTNDFSTPVKPGERWKDRQALRDDYVETYARFAQAIRARQPQAFLILLAPPSAENEIAAQVDRVAERLKAAGETRLAVIPVGEMELTACDWHPSARDQQGISARLSAFLDQRPEVWLGR</sequence>
<evidence type="ECO:0000259" key="2">
    <source>
        <dbReference type="Pfam" id="PF13472"/>
    </source>
</evidence>
<keyword evidence="5" id="KW-1185">Reference proteome</keyword>
<evidence type="ECO:0000313" key="4">
    <source>
        <dbReference type="EMBL" id="MBI1684757.1"/>
    </source>
</evidence>
<dbReference type="EMBL" id="JADWOX010000009">
    <property type="protein sequence ID" value="MBI1684757.1"/>
    <property type="molecule type" value="Genomic_DNA"/>
</dbReference>
<evidence type="ECO:0008006" key="6">
    <source>
        <dbReference type="Google" id="ProtNLM"/>
    </source>
</evidence>
<feature type="signal peptide" evidence="1">
    <location>
        <begin position="1"/>
        <end position="26"/>
    </location>
</feature>
<dbReference type="Gene3D" id="3.40.50.1110">
    <property type="entry name" value="SGNH hydrolase"/>
    <property type="match status" value="1"/>
</dbReference>
<dbReference type="RefSeq" id="WP_198576677.1">
    <property type="nucleotide sequence ID" value="NZ_JADWOX010000009.1"/>
</dbReference>
<evidence type="ECO:0000256" key="1">
    <source>
        <dbReference type="SAM" id="SignalP"/>
    </source>
</evidence>
<dbReference type="Proteomes" id="UP000639859">
    <property type="component" value="Unassembled WGS sequence"/>
</dbReference>
<name>A0ABS0T1K8_9CAUL</name>
<feature type="chain" id="PRO_5046308425" description="Endoglucanase E" evidence="1">
    <location>
        <begin position="27"/>
        <end position="370"/>
    </location>
</feature>
<accession>A0ABS0T1K8</accession>
<dbReference type="InterPro" id="IPR037461">
    <property type="entry name" value="CtCE2-like_dom"/>
</dbReference>